<dbReference type="Proteomes" id="UP000055590">
    <property type="component" value="Chromosome"/>
</dbReference>
<gene>
    <name evidence="1" type="ORF">AKJ08_0753</name>
</gene>
<dbReference type="InterPro" id="IPR041202">
    <property type="entry name" value="BaeRF_family10"/>
</dbReference>
<name>A0A0K1PAC4_9BACT</name>
<reference evidence="1 2" key="1">
    <citation type="submission" date="2015-08" db="EMBL/GenBank/DDBJ databases">
        <authorList>
            <person name="Babu N.S."/>
            <person name="Beckwith C.J."/>
            <person name="Beseler K.G."/>
            <person name="Brison A."/>
            <person name="Carone J.V."/>
            <person name="Caskin T.P."/>
            <person name="Diamond M."/>
            <person name="Durham M.E."/>
            <person name="Foxe J.M."/>
            <person name="Go M."/>
            <person name="Henderson B.A."/>
            <person name="Jones I.B."/>
            <person name="McGettigan J.A."/>
            <person name="Micheletti S.J."/>
            <person name="Nasrallah M.E."/>
            <person name="Ortiz D."/>
            <person name="Piller C.R."/>
            <person name="Privatt S.R."/>
            <person name="Schneider S.L."/>
            <person name="Sharp S."/>
            <person name="Smith T.C."/>
            <person name="Stanton J.D."/>
            <person name="Ullery H.E."/>
            <person name="Wilson R.J."/>
            <person name="Serrano M.G."/>
            <person name="Buck G."/>
            <person name="Lee V."/>
            <person name="Wang Y."/>
            <person name="Carvalho R."/>
            <person name="Voegtly L."/>
            <person name="Shi R."/>
            <person name="Duckworth R."/>
            <person name="Johnson A."/>
            <person name="Loviza R."/>
            <person name="Walstead R."/>
            <person name="Shah Z."/>
            <person name="Kiflezghi M."/>
            <person name="Wade K."/>
            <person name="Ball S.L."/>
            <person name="Bradley K.W."/>
            <person name="Asai D.J."/>
            <person name="Bowman C.A."/>
            <person name="Russell D.A."/>
            <person name="Pope W.H."/>
            <person name="Jacobs-Sera D."/>
            <person name="Hendrix R.W."/>
            <person name="Hatfull G.F."/>
        </authorList>
    </citation>
    <scope>NUCLEOTIDE SEQUENCE [LARGE SCALE GENOMIC DNA]</scope>
    <source>
        <strain evidence="1 2">DSM 27710</strain>
    </source>
</reference>
<dbReference type="SMR" id="A0A0K1PAC4"/>
<proteinExistence type="predicted"/>
<dbReference type="AlphaFoldDB" id="A0A0K1PAC4"/>
<dbReference type="InterPro" id="IPR042226">
    <property type="entry name" value="eFR1_2_sf"/>
</dbReference>
<accession>A0A0K1PAC4</accession>
<dbReference type="SUPFAM" id="SSF53137">
    <property type="entry name" value="Translational machinery components"/>
    <property type="match status" value="1"/>
</dbReference>
<dbReference type="Pfam" id="PF18854">
    <property type="entry name" value="baeRF_family10"/>
    <property type="match status" value="1"/>
</dbReference>
<evidence type="ECO:0008006" key="3">
    <source>
        <dbReference type="Google" id="ProtNLM"/>
    </source>
</evidence>
<keyword evidence="2" id="KW-1185">Reference proteome</keyword>
<evidence type="ECO:0000313" key="1">
    <source>
        <dbReference type="EMBL" id="AKU90366.1"/>
    </source>
</evidence>
<sequence length="402" mass="44520">MTPMESEFQDLAGLRSDADPIVSLYLDTDGSDQVQRERVRLFVQDRLQWARLRSPPDHLATFQKTLARIEEYAEGLFRQAFDESARGIAVFACEGIGLWRVFPFNQKLRNSLTLGPTPHLLQLARLAYDFQPAVVTIVDTRGAWVLETALGKGVAESRISHETHRRHSMGGWSQIHYQRHVEQQIERNHQEAAKHVAFLLDRDPKSQLILAGTDRAVGAFEKVLPERARARILTRLPAPGERGYRTGEIRDQVLRGAIEEAFAHERSLEQSDVHNVVGEALAGGLAVLGPEDVALAATEARIHRLLIEDGFEQTGWRCTNCNAVGIKTVNECSYCGQEVEGVSLGEELARRVIAEGGDVDVMEPQALLHHYFGLAAVLRNRGSVAAIGAAPEPLAYGEPAAY</sequence>
<dbReference type="STRING" id="1391653.AKJ08_0753"/>
<dbReference type="EMBL" id="CP012332">
    <property type="protein sequence ID" value="AKU90366.1"/>
    <property type="molecule type" value="Genomic_DNA"/>
</dbReference>
<protein>
    <recommendedName>
        <fullName evidence="3">eRF1 domain-containing protein</fullName>
    </recommendedName>
</protein>
<evidence type="ECO:0000313" key="2">
    <source>
        <dbReference type="Proteomes" id="UP000055590"/>
    </source>
</evidence>
<dbReference type="OrthoDB" id="5513375at2"/>
<organism evidence="1 2">
    <name type="scientific">Vulgatibacter incomptus</name>
    <dbReference type="NCBI Taxonomy" id="1391653"/>
    <lineage>
        <taxon>Bacteria</taxon>
        <taxon>Pseudomonadati</taxon>
        <taxon>Myxococcota</taxon>
        <taxon>Myxococcia</taxon>
        <taxon>Myxococcales</taxon>
        <taxon>Cystobacterineae</taxon>
        <taxon>Vulgatibacteraceae</taxon>
        <taxon>Vulgatibacter</taxon>
    </lineage>
</organism>
<dbReference type="KEGG" id="vin:AKJ08_0753"/>
<dbReference type="Gene3D" id="3.30.420.60">
    <property type="entry name" value="eRF1 domain 2"/>
    <property type="match status" value="1"/>
</dbReference>